<dbReference type="Pfam" id="PF03732">
    <property type="entry name" value="Retrotrans_gag"/>
    <property type="match status" value="1"/>
</dbReference>
<organism evidence="2 3">
    <name type="scientific">Magallana gigas</name>
    <name type="common">Pacific oyster</name>
    <name type="synonym">Crassostrea gigas</name>
    <dbReference type="NCBI Taxonomy" id="29159"/>
    <lineage>
        <taxon>Eukaryota</taxon>
        <taxon>Metazoa</taxon>
        <taxon>Spiralia</taxon>
        <taxon>Lophotrochozoa</taxon>
        <taxon>Mollusca</taxon>
        <taxon>Bivalvia</taxon>
        <taxon>Autobranchia</taxon>
        <taxon>Pteriomorphia</taxon>
        <taxon>Ostreida</taxon>
        <taxon>Ostreoidea</taxon>
        <taxon>Ostreidae</taxon>
        <taxon>Magallana</taxon>
    </lineage>
</organism>
<dbReference type="PANTHER" id="PTHR33223:SF6">
    <property type="entry name" value="CCHC-TYPE DOMAIN-CONTAINING PROTEIN"/>
    <property type="match status" value="1"/>
</dbReference>
<dbReference type="Proteomes" id="UP000005408">
    <property type="component" value="Unassembled WGS sequence"/>
</dbReference>
<protein>
    <recommendedName>
        <fullName evidence="1">Retrotransposon gag domain-containing protein</fullName>
    </recommendedName>
</protein>
<dbReference type="PANTHER" id="PTHR33223">
    <property type="entry name" value="CCHC-TYPE DOMAIN-CONTAINING PROTEIN"/>
    <property type="match status" value="1"/>
</dbReference>
<evidence type="ECO:0000259" key="1">
    <source>
        <dbReference type="Pfam" id="PF03732"/>
    </source>
</evidence>
<dbReference type="InterPro" id="IPR021109">
    <property type="entry name" value="Peptidase_aspartic_dom_sf"/>
</dbReference>
<keyword evidence="3" id="KW-1185">Reference proteome</keyword>
<sequence length="392" mass="45045">MPRPHNYYLRTVYDVDEDIDDFELEVEDNQEVEDTSEAEVMSSIQLEKFGGGDENAAAWLAKYRQYAVFMNWPLEKLTAGFQFFLTNTALVWYENLDERVKTRGFEDVTRAFLERFNEQNQTDVSLFKIQQLPGESAEQYVTRFLKQVQKVNWPEHVQVGALLNGLSGSIKNYVNMKEPQSVEQVRRYAVLAEKNCTSDAHVESLHAKFDEMTKQIQQLTLNSVNVNSVQRTQGQNHRNYRSQSRPILGRYSYPHQSNSEYQCTKCGMDCRGRRNCPAHNQTCRKCGVGGECHNVKGEITLPLTFGDVTITNTFLIFDNLHHALILGRDFLVENKVEIDFSSETMTIPGNKPLVNKVSYHLRPGVRLITTASSPLREELRKITLAIHFDFAL</sequence>
<feature type="domain" description="Retrotransposon gag" evidence="1">
    <location>
        <begin position="81"/>
        <end position="167"/>
    </location>
</feature>
<dbReference type="SUPFAM" id="SSF50630">
    <property type="entry name" value="Acid proteases"/>
    <property type="match status" value="1"/>
</dbReference>
<name>A0A8W8KAW5_MAGGI</name>
<dbReference type="AlphaFoldDB" id="A0A8W8KAW5"/>
<dbReference type="Gene3D" id="2.40.70.10">
    <property type="entry name" value="Acid Proteases"/>
    <property type="match status" value="1"/>
</dbReference>
<accession>A0A8W8KAW5</accession>
<proteinExistence type="predicted"/>
<dbReference type="InterPro" id="IPR005162">
    <property type="entry name" value="Retrotrans_gag_dom"/>
</dbReference>
<evidence type="ECO:0000313" key="2">
    <source>
        <dbReference type="EnsemblMetazoa" id="G22413.1:cds"/>
    </source>
</evidence>
<dbReference type="EnsemblMetazoa" id="G22413.1">
    <property type="protein sequence ID" value="G22413.1:cds"/>
    <property type="gene ID" value="G22413"/>
</dbReference>
<evidence type="ECO:0000313" key="3">
    <source>
        <dbReference type="Proteomes" id="UP000005408"/>
    </source>
</evidence>
<reference evidence="2" key="1">
    <citation type="submission" date="2022-08" db="UniProtKB">
        <authorList>
            <consortium name="EnsemblMetazoa"/>
        </authorList>
    </citation>
    <scope>IDENTIFICATION</scope>
    <source>
        <strain evidence="2">05x7-T-G4-1.051#20</strain>
    </source>
</reference>